<dbReference type="InterPro" id="IPR038765">
    <property type="entry name" value="Papain-like_cys_pep_sf"/>
</dbReference>
<dbReference type="Pfam" id="PF01841">
    <property type="entry name" value="Transglut_core"/>
    <property type="match status" value="1"/>
</dbReference>
<dbReference type="PANTHER" id="PTHR38339:SF1">
    <property type="entry name" value="TRANSGLUTAMINASE-LIKE DOMAIN-CONTAINING PROTEIN"/>
    <property type="match status" value="1"/>
</dbReference>
<dbReference type="SMART" id="SM00460">
    <property type="entry name" value="TGc"/>
    <property type="match status" value="1"/>
</dbReference>
<evidence type="ECO:0000313" key="3">
    <source>
        <dbReference type="Proteomes" id="UP000599312"/>
    </source>
</evidence>
<comment type="caution">
    <text evidence="2">The sequence shown here is derived from an EMBL/GenBank/DDBJ whole genome shotgun (WGS) entry which is preliminary data.</text>
</comment>
<sequence length="364" mass="39143">MKTRREILMTGALLSAASALPRKAFAVSPRAAPLAAPWRRFEVVTRLEIAAPAGRSQAWIPLAGFQASEWTRPENDTWITNGASATLVDDPRYGAKMLHVIWDDGTGSPSVEVTSRFSARDRATDLAAPNAQPISAAEKSLYLSETSYIPTTGAAKALSDKITAGADGEIAKVRAIYEWMVENTFRRAATRGCGEGDVAAMLKANDFGGKCADLNGLFVSLVRAAGIPARDIYGVRVAPSKLGYKSLGANTANITKSQHCRSEVYFSDLGWVAMDPADVRKVMLEETPEGLPLNDEKVIAARKMLFGAWEGNWLAYNTAHDLALPGSQGPAIGFLMYPQVETAAGRLDCLSPETVRYSITASEI</sequence>
<dbReference type="InterPro" id="IPR002931">
    <property type="entry name" value="Transglutaminase-like"/>
</dbReference>
<dbReference type="PROSITE" id="PS51318">
    <property type="entry name" value="TAT"/>
    <property type="match status" value="1"/>
</dbReference>
<gene>
    <name evidence="2" type="ORF">I2H38_20540</name>
</gene>
<reference evidence="2" key="1">
    <citation type="submission" date="2020-11" db="EMBL/GenBank/DDBJ databases">
        <authorList>
            <person name="Kim M.K."/>
        </authorList>
    </citation>
    <scope>NUCLEOTIDE SEQUENCE</scope>
    <source>
        <strain evidence="2">BT350</strain>
    </source>
</reference>
<dbReference type="EMBL" id="JADQDO010000024">
    <property type="protein sequence ID" value="MBF9235744.1"/>
    <property type="molecule type" value="Genomic_DNA"/>
</dbReference>
<accession>A0A931FQ93</accession>
<keyword evidence="3" id="KW-1185">Reference proteome</keyword>
<organism evidence="2 3">
    <name type="scientific">Microvirga alba</name>
    <dbReference type="NCBI Taxonomy" id="2791025"/>
    <lineage>
        <taxon>Bacteria</taxon>
        <taxon>Pseudomonadati</taxon>
        <taxon>Pseudomonadota</taxon>
        <taxon>Alphaproteobacteria</taxon>
        <taxon>Hyphomicrobiales</taxon>
        <taxon>Methylobacteriaceae</taxon>
        <taxon>Microvirga</taxon>
    </lineage>
</organism>
<evidence type="ECO:0000259" key="1">
    <source>
        <dbReference type="SMART" id="SM00460"/>
    </source>
</evidence>
<name>A0A931FQ93_9HYPH</name>
<dbReference type="RefSeq" id="WP_196273736.1">
    <property type="nucleotide sequence ID" value="NZ_JADQDO010000024.1"/>
</dbReference>
<feature type="domain" description="Transglutaminase-like" evidence="1">
    <location>
        <begin position="203"/>
        <end position="278"/>
    </location>
</feature>
<dbReference type="Gene3D" id="3.10.620.30">
    <property type="match status" value="1"/>
</dbReference>
<proteinExistence type="predicted"/>
<dbReference type="SUPFAM" id="SSF54001">
    <property type="entry name" value="Cysteine proteinases"/>
    <property type="match status" value="1"/>
</dbReference>
<dbReference type="AlphaFoldDB" id="A0A931FQ93"/>
<protein>
    <submittedName>
        <fullName evidence="2">Transglutaminase domain-containing protein</fullName>
    </submittedName>
</protein>
<dbReference type="PANTHER" id="PTHR38339">
    <property type="entry name" value="TRANSGLUTAMINASE DOMAIN PROTEIN"/>
    <property type="match status" value="1"/>
</dbReference>
<evidence type="ECO:0000313" key="2">
    <source>
        <dbReference type="EMBL" id="MBF9235744.1"/>
    </source>
</evidence>
<dbReference type="InterPro" id="IPR006311">
    <property type="entry name" value="TAT_signal"/>
</dbReference>
<dbReference type="Proteomes" id="UP000599312">
    <property type="component" value="Unassembled WGS sequence"/>
</dbReference>